<gene>
    <name evidence="3" type="ORF">B9J08_001234</name>
    <name evidence="2" type="ORF">B9J08_03484</name>
</gene>
<dbReference type="VEuPathDB" id="FungiDB:CJJ07_003721"/>
<dbReference type="EMBL" id="PEKT03000003">
    <property type="protein sequence ID" value="KAK8440382.1"/>
    <property type="molecule type" value="Genomic_DNA"/>
</dbReference>
<dbReference type="VEuPathDB" id="FungiDB:CJI96_0003078"/>
<dbReference type="VEuPathDB" id="FungiDB:CJI97_001372"/>
<dbReference type="OMA" id="HENYFGM"/>
<dbReference type="EMBL" id="PEKT02000003">
    <property type="protein sequence ID" value="PIS56694.1"/>
    <property type="molecule type" value="Genomic_DNA"/>
</dbReference>
<keyword evidence="4" id="KW-1185">Reference proteome</keyword>
<dbReference type="OrthoDB" id="3997547at2759"/>
<protein>
    <submittedName>
        <fullName evidence="3">Uncharacterized protein</fullName>
    </submittedName>
</protein>
<feature type="region of interest" description="Disordered" evidence="1">
    <location>
        <begin position="94"/>
        <end position="113"/>
    </location>
</feature>
<reference evidence="3" key="2">
    <citation type="submission" date="2017-11" db="EMBL/GenBank/DDBJ databases">
        <title>Candida auris genome assembly and annotation.</title>
        <authorList>
            <person name="Munoz J.F."/>
            <person name="Gade L.G."/>
            <person name="Chow N.A."/>
            <person name="Litvintseva A.P."/>
            <person name="Loparev V.N."/>
            <person name="Cuomo C.A."/>
        </authorList>
    </citation>
    <scope>NUCLEOTIDE SEQUENCE</scope>
    <source>
        <strain evidence="3">B8441</strain>
    </source>
</reference>
<dbReference type="AlphaFoldDB" id="A0A2H1A1C8"/>
<feature type="compositionally biased region" description="Basic and acidic residues" evidence="1">
    <location>
        <begin position="8"/>
        <end position="17"/>
    </location>
</feature>
<dbReference type="VEuPathDB" id="FungiDB:CJJ09_003489"/>
<evidence type="ECO:0000313" key="2">
    <source>
        <dbReference type="EMBL" id="KAK8440382.1"/>
    </source>
</evidence>
<comment type="caution">
    <text evidence="3">The sequence shown here is derived from an EMBL/GenBank/DDBJ whole genome shotgun (WGS) entry which is preliminary data.</text>
</comment>
<name>A0A2H1A1C8_CANAR</name>
<reference evidence="2" key="4">
    <citation type="submission" date="2024-03" db="EMBL/GenBank/DDBJ databases">
        <title>Improved genome assembly of Candida auris strain B8441 and annotation of B11205.</title>
        <authorList>
            <person name="Cauldron N.C."/>
            <person name="Shea T."/>
            <person name="Cuomo C.A."/>
        </authorList>
    </citation>
    <scope>NUCLEOTIDE SEQUENCE</scope>
    <source>
        <strain evidence="2">B8441</strain>
    </source>
</reference>
<feature type="region of interest" description="Disordered" evidence="1">
    <location>
        <begin position="1"/>
        <end position="28"/>
    </location>
</feature>
<feature type="compositionally biased region" description="Basic and acidic residues" evidence="1">
    <location>
        <begin position="138"/>
        <end position="154"/>
    </location>
</feature>
<evidence type="ECO:0000313" key="3">
    <source>
        <dbReference type="EMBL" id="PIS56694.1"/>
    </source>
</evidence>
<dbReference type="Proteomes" id="UP000230249">
    <property type="component" value="Unassembled WGS sequence"/>
</dbReference>
<feature type="region of interest" description="Disordered" evidence="1">
    <location>
        <begin position="138"/>
        <end position="165"/>
    </location>
</feature>
<evidence type="ECO:0000256" key="1">
    <source>
        <dbReference type="SAM" id="MobiDB-lite"/>
    </source>
</evidence>
<proteinExistence type="predicted"/>
<dbReference type="VEuPathDB" id="FungiDB:QG37_04230"/>
<accession>A0A5Q7YHX6</accession>
<reference evidence="2 4" key="3">
    <citation type="journal article" date="2018" name="Nat. Commun.">
        <title>Genomic insights into multidrug-resistance, mating and virulence in Candida auris and related emerging species.</title>
        <authorList>
            <person name="Munoz J.F."/>
            <person name="Gade L."/>
            <person name="Chow N.A."/>
            <person name="Loparev V.N."/>
            <person name="Juieng P."/>
            <person name="Berkow E.L."/>
            <person name="Farrer R.A."/>
            <person name="Litvintseva A.P."/>
            <person name="Cuomo C.A."/>
        </authorList>
    </citation>
    <scope>GENOME REANNOTATION</scope>
    <source>
        <strain evidence="2 4">B8441</strain>
    </source>
</reference>
<feature type="compositionally biased region" description="Polar residues" evidence="1">
    <location>
        <begin position="95"/>
        <end position="113"/>
    </location>
</feature>
<sequence>MNFSPAKRKNECDEERKKAPKTLSEADLHAVTSSNEWPVYNHPQGGTIKITPWGALRQYIANGETVTRFEDVSFTDYDFGVAAPCPPVAVVGPVSQQPSEMPSTPMSLGSKCSSPAPEVRVSPWCEAEGYVVDGYRGEQGEQGEQRGFEREQEHFFGMMDQDGED</sequence>
<accession>A0A2H1A1C8</accession>
<organism evidence="3">
    <name type="scientific">Candidozyma auris</name>
    <name type="common">Yeast</name>
    <name type="synonym">Candida auris</name>
    <dbReference type="NCBI Taxonomy" id="498019"/>
    <lineage>
        <taxon>Eukaryota</taxon>
        <taxon>Fungi</taxon>
        <taxon>Dikarya</taxon>
        <taxon>Ascomycota</taxon>
        <taxon>Saccharomycotina</taxon>
        <taxon>Pichiomycetes</taxon>
        <taxon>Metschnikowiaceae</taxon>
        <taxon>Candidozyma</taxon>
    </lineage>
</organism>
<evidence type="ECO:0000313" key="4">
    <source>
        <dbReference type="Proteomes" id="UP000230249"/>
    </source>
</evidence>
<dbReference type="VEuPathDB" id="FungiDB:B9J08_001234"/>
<reference evidence="3 4" key="1">
    <citation type="journal article" date="2017" name="Clin. Infect. Dis.">
        <title>Simultaneous emergence of multidrug-resistant Candida auris on 3 continents confirmed by whole-genome sequencing and epidemiological analyses.</title>
        <authorList>
            <person name="Lockhart S.R."/>
            <person name="Etienne K.A."/>
            <person name="Vallabhaneni S."/>
            <person name="Farooqi J."/>
            <person name="Chowdhary A."/>
            <person name="Govender N.P."/>
            <person name="Colombo A.L."/>
            <person name="Calvo B."/>
            <person name="Cuomo C.A."/>
            <person name="Desjardins C.A."/>
            <person name="Berkow E.L."/>
            <person name="Castanheira M."/>
            <person name="Magobo R.E."/>
            <person name="Jabeen K."/>
            <person name="Asghar R.J."/>
            <person name="Meis J.F."/>
            <person name="Jackson B."/>
            <person name="Chiller T."/>
            <person name="Litvintseva A.P."/>
        </authorList>
    </citation>
    <scope>NUCLEOTIDE SEQUENCE [LARGE SCALE GENOMIC DNA]</scope>
    <source>
        <strain evidence="3 4">B8441</strain>
    </source>
</reference>